<gene>
    <name evidence="2" type="ORF">SAMN05660750_03365</name>
</gene>
<dbReference type="RefSeq" id="WP_079591798.1">
    <property type="nucleotide sequence ID" value="NZ_FUYX01000009.1"/>
</dbReference>
<sequence>MEQGTAEWKAARRGKLTASRIADATDLLKSGKPGAKRTSYLGELIAERLTGLAVDKYLNDLMRWGTLQEPEARAMYEFFNGVEVQAVGLIDHPSIAMAGASPDGLVGADGLIEIKCPSTSTHVDTLLAQAIPEEYVKQIDWQMACTGRRWCDFVSYDPRLPPHMAMFVCRRERDEEAIAALESDARAFLAEIDAKVEALNAIYSRKEAA</sequence>
<dbReference type="InterPro" id="IPR051703">
    <property type="entry name" value="NF-kappa-B_Signaling_Reg"/>
</dbReference>
<reference evidence="2 3" key="1">
    <citation type="submission" date="2017-02" db="EMBL/GenBank/DDBJ databases">
        <authorList>
            <person name="Peterson S.W."/>
        </authorList>
    </citation>
    <scope>NUCLEOTIDE SEQUENCE [LARGE SCALE GENOMIC DNA]</scope>
    <source>
        <strain evidence="2 3">DSM 9653</strain>
    </source>
</reference>
<dbReference type="SUPFAM" id="SSF52980">
    <property type="entry name" value="Restriction endonuclease-like"/>
    <property type="match status" value="1"/>
</dbReference>
<dbReference type="AlphaFoldDB" id="A0A1T5FMI7"/>
<dbReference type="PANTHER" id="PTHR46609:SF6">
    <property type="entry name" value="EXONUCLEASE, PHAGE-TYPE_RECB, C-TERMINAL DOMAIN-CONTAINING PROTEIN-RELATED"/>
    <property type="match status" value="1"/>
</dbReference>
<dbReference type="Pfam" id="PF09588">
    <property type="entry name" value="YqaJ"/>
    <property type="match status" value="1"/>
</dbReference>
<keyword evidence="2" id="KW-0378">Hydrolase</keyword>
<dbReference type="InterPro" id="IPR011604">
    <property type="entry name" value="PDDEXK-like_dom_sf"/>
</dbReference>
<feature type="domain" description="YqaJ viral recombinase" evidence="1">
    <location>
        <begin position="7"/>
        <end position="148"/>
    </location>
</feature>
<dbReference type="InterPro" id="IPR019080">
    <property type="entry name" value="YqaJ_viral_recombinase"/>
</dbReference>
<dbReference type="GO" id="GO:0004519">
    <property type="term" value="F:endonuclease activity"/>
    <property type="evidence" value="ECO:0007669"/>
    <property type="project" value="UniProtKB-KW"/>
</dbReference>
<evidence type="ECO:0000259" key="1">
    <source>
        <dbReference type="Pfam" id="PF09588"/>
    </source>
</evidence>
<dbReference type="InterPro" id="IPR011335">
    <property type="entry name" value="Restrct_endonuc-II-like"/>
</dbReference>
<keyword evidence="2" id="KW-0540">Nuclease</keyword>
<dbReference type="CDD" id="cd22343">
    <property type="entry name" value="PDDEXK_lambda_exonuclease-like"/>
    <property type="match status" value="1"/>
</dbReference>
<dbReference type="EMBL" id="FUYX01000009">
    <property type="protein sequence ID" value="SKB97383.1"/>
    <property type="molecule type" value="Genomic_DNA"/>
</dbReference>
<name>A0A1T5FMI7_9HYPH</name>
<evidence type="ECO:0000313" key="2">
    <source>
        <dbReference type="EMBL" id="SKB97383.1"/>
    </source>
</evidence>
<proteinExistence type="predicted"/>
<dbReference type="Proteomes" id="UP000190130">
    <property type="component" value="Unassembled WGS sequence"/>
</dbReference>
<keyword evidence="2" id="KW-0255">Endonuclease</keyword>
<evidence type="ECO:0000313" key="3">
    <source>
        <dbReference type="Proteomes" id="UP000190130"/>
    </source>
</evidence>
<organism evidence="2 3">
    <name type="scientific">Bosea thiooxidans</name>
    <dbReference type="NCBI Taxonomy" id="53254"/>
    <lineage>
        <taxon>Bacteria</taxon>
        <taxon>Pseudomonadati</taxon>
        <taxon>Pseudomonadota</taxon>
        <taxon>Alphaproteobacteria</taxon>
        <taxon>Hyphomicrobiales</taxon>
        <taxon>Boseaceae</taxon>
        <taxon>Bosea</taxon>
    </lineage>
</organism>
<dbReference type="NCBIfam" id="TIGR03033">
    <property type="entry name" value="phage_rel_nuc"/>
    <property type="match status" value="1"/>
</dbReference>
<dbReference type="Gene3D" id="3.90.320.10">
    <property type="match status" value="1"/>
</dbReference>
<dbReference type="PANTHER" id="PTHR46609">
    <property type="entry name" value="EXONUCLEASE, PHAGE-TYPE/RECB, C-TERMINAL DOMAIN-CONTAINING PROTEIN"/>
    <property type="match status" value="1"/>
</dbReference>
<protein>
    <submittedName>
        <fullName evidence="2">Putative phage-type endonuclease</fullName>
    </submittedName>
</protein>
<dbReference type="InterPro" id="IPR017482">
    <property type="entry name" value="Lambda-type_endonuclease"/>
</dbReference>
<accession>A0A1T5FMI7</accession>
<dbReference type="OrthoDB" id="1245848at2"/>